<dbReference type="KEGG" id="pseo:OM33_15475"/>
<evidence type="ECO:0000256" key="4">
    <source>
        <dbReference type="ARBA" id="ARBA00023136"/>
    </source>
</evidence>
<comment type="subcellular location">
    <subcellularLocation>
        <location evidence="1">Membrane</location>
        <topology evidence="1">Multi-pass membrane protein</topology>
    </subcellularLocation>
</comment>
<dbReference type="eggNOG" id="ENOG503352B">
    <property type="taxonomic scope" value="Bacteria"/>
</dbReference>
<feature type="transmembrane region" description="Helical" evidence="5">
    <location>
        <begin position="72"/>
        <end position="92"/>
    </location>
</feature>
<feature type="transmembrane region" description="Helical" evidence="5">
    <location>
        <begin position="46"/>
        <end position="65"/>
    </location>
</feature>
<evidence type="ECO:0000256" key="3">
    <source>
        <dbReference type="ARBA" id="ARBA00022989"/>
    </source>
</evidence>
<keyword evidence="7" id="KW-1185">Reference proteome</keyword>
<dbReference type="AlphaFoldDB" id="A0A0A7EIR1"/>
<evidence type="ECO:0000256" key="1">
    <source>
        <dbReference type="ARBA" id="ARBA00004141"/>
    </source>
</evidence>
<dbReference type="Proteomes" id="UP000030341">
    <property type="component" value="Chromosome 2"/>
</dbReference>
<dbReference type="InterPro" id="IPR032808">
    <property type="entry name" value="DoxX"/>
</dbReference>
<gene>
    <name evidence="6" type="ORF">OM33_15475</name>
</gene>
<accession>A0A0A7EIR1</accession>
<sequence>MTIITSVLFLFFLFASSIKVLGWQPFIFNTQLAFFKKYGLTRTHMYLVGLIEMAAAILLLASLILKLDLLMVLGALGIAFTSLGALYFHFRYDTFKDAVPALITLVLSGMILIKHYGLIASLL</sequence>
<dbReference type="RefSeq" id="WP_040134848.1">
    <property type="nucleotide sequence ID" value="NZ_CP009889.1"/>
</dbReference>
<feature type="transmembrane region" description="Helical" evidence="5">
    <location>
        <begin position="98"/>
        <end position="119"/>
    </location>
</feature>
<proteinExistence type="predicted"/>
<dbReference type="GO" id="GO:0016020">
    <property type="term" value="C:membrane"/>
    <property type="evidence" value="ECO:0007669"/>
    <property type="project" value="UniProtKB-SubCell"/>
</dbReference>
<protein>
    <submittedName>
        <fullName evidence="6">Membrane protein</fullName>
    </submittedName>
</protein>
<evidence type="ECO:0000256" key="5">
    <source>
        <dbReference type="SAM" id="Phobius"/>
    </source>
</evidence>
<dbReference type="HOGENOM" id="CLU_2025791_0_0_6"/>
<keyword evidence="3 5" id="KW-1133">Transmembrane helix</keyword>
<evidence type="ECO:0000313" key="6">
    <source>
        <dbReference type="EMBL" id="AIY66545.1"/>
    </source>
</evidence>
<evidence type="ECO:0000313" key="7">
    <source>
        <dbReference type="Proteomes" id="UP000030341"/>
    </source>
</evidence>
<dbReference type="Pfam" id="PF13564">
    <property type="entry name" value="DoxX_2"/>
    <property type="match status" value="1"/>
</dbReference>
<organism evidence="6 7">
    <name type="scientific">Pseudoalteromonas piratica</name>
    <dbReference type="NCBI Taxonomy" id="1348114"/>
    <lineage>
        <taxon>Bacteria</taxon>
        <taxon>Pseudomonadati</taxon>
        <taxon>Pseudomonadota</taxon>
        <taxon>Gammaproteobacteria</taxon>
        <taxon>Alteromonadales</taxon>
        <taxon>Pseudoalteromonadaceae</taxon>
        <taxon>Pseudoalteromonas</taxon>
    </lineage>
</organism>
<dbReference type="STRING" id="1348114.OM33_15475"/>
<keyword evidence="4 5" id="KW-0472">Membrane</keyword>
<name>A0A0A7EIR1_9GAMM</name>
<dbReference type="OrthoDB" id="5879006at2"/>
<evidence type="ECO:0000256" key="2">
    <source>
        <dbReference type="ARBA" id="ARBA00022692"/>
    </source>
</evidence>
<keyword evidence="2 5" id="KW-0812">Transmembrane</keyword>
<reference evidence="6 7" key="1">
    <citation type="submission" date="2014-11" db="EMBL/GenBank/DDBJ databases">
        <title>Complete Genome Sequence of Pseudoalteromonas sp. Strain OCN003 Isolated from Kaneohe Bay, Oahu, Hawaii.</title>
        <authorList>
            <person name="Beurmann S."/>
            <person name="Videau P."/>
            <person name="Ushijima B."/>
            <person name="Smith A.M."/>
            <person name="Aeby G.S."/>
            <person name="Callahan S.M."/>
            <person name="Belcaid M."/>
        </authorList>
    </citation>
    <scope>NUCLEOTIDE SEQUENCE [LARGE SCALE GENOMIC DNA]</scope>
    <source>
        <strain evidence="6 7">OCN003</strain>
    </source>
</reference>
<dbReference type="EMBL" id="CP009889">
    <property type="protein sequence ID" value="AIY66545.1"/>
    <property type="molecule type" value="Genomic_DNA"/>
</dbReference>